<evidence type="ECO:0000313" key="2">
    <source>
        <dbReference type="EMBL" id="UPT89548.1"/>
    </source>
</evidence>
<protein>
    <submittedName>
        <fullName evidence="2">Uncharacterized protein</fullName>
    </submittedName>
</protein>
<dbReference type="EMBL" id="CP096255">
    <property type="protein sequence ID" value="UPT89548.1"/>
    <property type="molecule type" value="Genomic_DNA"/>
</dbReference>
<dbReference type="Proteomes" id="UP000551709">
    <property type="component" value="Chromosome"/>
</dbReference>
<evidence type="ECO:0000313" key="3">
    <source>
        <dbReference type="Proteomes" id="UP000551709"/>
    </source>
</evidence>
<reference evidence="2 3" key="1">
    <citation type="journal article" date="2017" name="Syst. Appl. Microbiol.">
        <title>Soybeans inoculated with root zone soils of Canadian native legumes harbour diverse and novel Bradyrhizobium spp. that possess agricultural potential.</title>
        <authorList>
            <person name="Bromfield E.S.P."/>
            <person name="Cloutier S."/>
            <person name="Tambong J.T."/>
            <person name="Tran Thi T.V."/>
        </authorList>
    </citation>
    <scope>NUCLEOTIDE SEQUENCE [LARGE SCALE GENOMIC DNA]</scope>
    <source>
        <strain evidence="2 3">1S5</strain>
    </source>
</reference>
<feature type="compositionally biased region" description="Basic and acidic residues" evidence="1">
    <location>
        <begin position="12"/>
        <end position="67"/>
    </location>
</feature>
<gene>
    <name evidence="2" type="ORF">HAP41_0000011560</name>
</gene>
<name>A0A8T5VDS2_9BRAD</name>
<feature type="region of interest" description="Disordered" evidence="1">
    <location>
        <begin position="1"/>
        <end position="67"/>
    </location>
</feature>
<feature type="compositionally biased region" description="Basic residues" evidence="1">
    <location>
        <begin position="1"/>
        <end position="11"/>
    </location>
</feature>
<evidence type="ECO:0000256" key="1">
    <source>
        <dbReference type="SAM" id="MobiDB-lite"/>
    </source>
</evidence>
<proteinExistence type="predicted"/>
<sequence>MDRSAGKNRKRDGRDRGRDHLDGAEHEGGQDRPCRLRLLGERDRHDIGHQQMSEAERRRKDDYRNAE</sequence>
<dbReference type="RefSeq" id="WP_166102168.1">
    <property type="nucleotide sequence ID" value="NZ_CP096255.1"/>
</dbReference>
<dbReference type="AlphaFoldDB" id="A0A8T5VDS2"/>
<organism evidence="2 3">
    <name type="scientific">Bradyrhizobium barranii subsp. apii</name>
    <dbReference type="NCBI Taxonomy" id="2819348"/>
    <lineage>
        <taxon>Bacteria</taxon>
        <taxon>Pseudomonadati</taxon>
        <taxon>Pseudomonadota</taxon>
        <taxon>Alphaproteobacteria</taxon>
        <taxon>Hyphomicrobiales</taxon>
        <taxon>Nitrobacteraceae</taxon>
        <taxon>Bradyrhizobium</taxon>
        <taxon>Bradyrhizobium barranii</taxon>
    </lineage>
</organism>
<accession>A0A8T5VDS2</accession>